<keyword evidence="3 7" id="KW-0812">Transmembrane</keyword>
<keyword evidence="1" id="KW-1003">Cell membrane</keyword>
<dbReference type="PANTHER" id="PTHR33695:SF1">
    <property type="entry name" value="LIPOPROTEIN SIGNAL PEPTIDASE"/>
    <property type="match status" value="1"/>
</dbReference>
<dbReference type="GO" id="GO:0004190">
    <property type="term" value="F:aspartic-type endopeptidase activity"/>
    <property type="evidence" value="ECO:0007669"/>
    <property type="project" value="InterPro"/>
</dbReference>
<organism evidence="8">
    <name type="scientific">marine metagenome</name>
    <dbReference type="NCBI Taxonomy" id="408172"/>
    <lineage>
        <taxon>unclassified sequences</taxon>
        <taxon>metagenomes</taxon>
        <taxon>ecological metagenomes</taxon>
    </lineage>
</organism>
<gene>
    <name evidence="8" type="ORF">METZ01_LOCUS288309</name>
</gene>
<evidence type="ECO:0008006" key="9">
    <source>
        <dbReference type="Google" id="ProtNLM"/>
    </source>
</evidence>
<dbReference type="PANTHER" id="PTHR33695">
    <property type="entry name" value="LIPOPROTEIN SIGNAL PEPTIDASE"/>
    <property type="match status" value="1"/>
</dbReference>
<evidence type="ECO:0000256" key="2">
    <source>
        <dbReference type="ARBA" id="ARBA00022670"/>
    </source>
</evidence>
<feature type="transmembrane region" description="Helical" evidence="7">
    <location>
        <begin position="90"/>
        <end position="108"/>
    </location>
</feature>
<evidence type="ECO:0000256" key="7">
    <source>
        <dbReference type="SAM" id="Phobius"/>
    </source>
</evidence>
<feature type="transmembrane region" description="Helical" evidence="7">
    <location>
        <begin position="65"/>
        <end position="83"/>
    </location>
</feature>
<dbReference type="InterPro" id="IPR001872">
    <property type="entry name" value="Peptidase_A8"/>
</dbReference>
<evidence type="ECO:0000256" key="4">
    <source>
        <dbReference type="ARBA" id="ARBA00022801"/>
    </source>
</evidence>
<evidence type="ECO:0000313" key="8">
    <source>
        <dbReference type="EMBL" id="SVC35455.1"/>
    </source>
</evidence>
<feature type="non-terminal residue" evidence="8">
    <location>
        <position position="1"/>
    </location>
</feature>
<reference evidence="8" key="1">
    <citation type="submission" date="2018-05" db="EMBL/GenBank/DDBJ databases">
        <authorList>
            <person name="Lanie J.A."/>
            <person name="Ng W.-L."/>
            <person name="Kazmierczak K.M."/>
            <person name="Andrzejewski T.M."/>
            <person name="Davidsen T.M."/>
            <person name="Wayne K.J."/>
            <person name="Tettelin H."/>
            <person name="Glass J.I."/>
            <person name="Rusch D."/>
            <person name="Podicherti R."/>
            <person name="Tsui H.-C.T."/>
            <person name="Winkler M.E."/>
        </authorList>
    </citation>
    <scope>NUCLEOTIDE SEQUENCE</scope>
</reference>
<dbReference type="PRINTS" id="PR00781">
    <property type="entry name" value="LIPOSIGPTASE"/>
</dbReference>
<keyword evidence="6 7" id="KW-0472">Membrane</keyword>
<dbReference type="AlphaFoldDB" id="A0A382LHY3"/>
<evidence type="ECO:0000256" key="6">
    <source>
        <dbReference type="ARBA" id="ARBA00023136"/>
    </source>
</evidence>
<dbReference type="PROSITE" id="PS00855">
    <property type="entry name" value="SPASE_II"/>
    <property type="match status" value="1"/>
</dbReference>
<evidence type="ECO:0000256" key="3">
    <source>
        <dbReference type="ARBA" id="ARBA00022692"/>
    </source>
</evidence>
<dbReference type="HAMAP" id="MF_00161">
    <property type="entry name" value="LspA"/>
    <property type="match status" value="1"/>
</dbReference>
<dbReference type="NCBIfam" id="TIGR00077">
    <property type="entry name" value="lspA"/>
    <property type="match status" value="1"/>
</dbReference>
<dbReference type="GO" id="GO:0006508">
    <property type="term" value="P:proteolysis"/>
    <property type="evidence" value="ECO:0007669"/>
    <property type="project" value="UniProtKB-KW"/>
</dbReference>
<dbReference type="EMBL" id="UINC01086731">
    <property type="protein sequence ID" value="SVC35455.1"/>
    <property type="molecule type" value="Genomic_DNA"/>
</dbReference>
<dbReference type="Pfam" id="PF01252">
    <property type="entry name" value="Peptidase_A8"/>
    <property type="match status" value="1"/>
</dbReference>
<protein>
    <recommendedName>
        <fullName evidence="9">Lipoprotein signal peptidase</fullName>
    </recommendedName>
</protein>
<name>A0A382LHY3_9ZZZZ</name>
<feature type="transmembrane region" description="Helical" evidence="7">
    <location>
        <begin position="128"/>
        <end position="153"/>
    </location>
</feature>
<dbReference type="GO" id="GO:0016020">
    <property type="term" value="C:membrane"/>
    <property type="evidence" value="ECO:0007669"/>
    <property type="project" value="InterPro"/>
</dbReference>
<keyword evidence="5 7" id="KW-1133">Transmembrane helix</keyword>
<sequence>VKEKISVIAGIFPIVILADLITKNWALSALAGGQRIELFGGIIPLTLAFNRGAAFGLSLGSNPRWFFIPITILALMLLIVLLIQAEVRDWLRFVSVSLVISGALGNLYDRMRWDRGVVDFIGPIDLGVMLWPIFNVADMAISVGAVLLAISFWREEQRDRLCSSEAGDEGIVSEPGNS</sequence>
<accession>A0A382LHY3</accession>
<keyword evidence="4" id="KW-0378">Hydrolase</keyword>
<feature type="transmembrane region" description="Helical" evidence="7">
    <location>
        <begin position="6"/>
        <end position="26"/>
    </location>
</feature>
<proteinExistence type="inferred from homology"/>
<keyword evidence="2" id="KW-0645">Protease</keyword>
<evidence type="ECO:0000256" key="5">
    <source>
        <dbReference type="ARBA" id="ARBA00022989"/>
    </source>
</evidence>
<evidence type="ECO:0000256" key="1">
    <source>
        <dbReference type="ARBA" id="ARBA00022475"/>
    </source>
</evidence>